<feature type="region of interest" description="Disordered" evidence="1">
    <location>
        <begin position="171"/>
        <end position="202"/>
    </location>
</feature>
<evidence type="ECO:0000313" key="3">
    <source>
        <dbReference type="Proteomes" id="UP001174908"/>
    </source>
</evidence>
<reference evidence="2" key="1">
    <citation type="submission" date="2023-06" db="EMBL/GenBank/DDBJ databases">
        <authorList>
            <person name="Jiang Y."/>
            <person name="Liu Q."/>
        </authorList>
    </citation>
    <scope>NUCLEOTIDE SEQUENCE</scope>
    <source>
        <strain evidence="2">CGMCC 1.12089</strain>
    </source>
</reference>
<keyword evidence="3" id="KW-1185">Reference proteome</keyword>
<gene>
    <name evidence="2" type="ORF">QTH91_04690</name>
</gene>
<dbReference type="Proteomes" id="UP001174908">
    <property type="component" value="Unassembled WGS sequence"/>
</dbReference>
<dbReference type="RefSeq" id="WP_286658853.1">
    <property type="nucleotide sequence ID" value="NZ_JASZYV010000001.1"/>
</dbReference>
<dbReference type="EMBL" id="JASZYV010000001">
    <property type="protein sequence ID" value="MDM0043772.1"/>
    <property type="molecule type" value="Genomic_DNA"/>
</dbReference>
<feature type="compositionally biased region" description="Basic residues" evidence="1">
    <location>
        <begin position="183"/>
        <end position="192"/>
    </location>
</feature>
<organism evidence="2 3">
    <name type="scientific">Variovorax dokdonensis</name>
    <dbReference type="NCBI Taxonomy" id="344883"/>
    <lineage>
        <taxon>Bacteria</taxon>
        <taxon>Pseudomonadati</taxon>
        <taxon>Pseudomonadota</taxon>
        <taxon>Betaproteobacteria</taxon>
        <taxon>Burkholderiales</taxon>
        <taxon>Comamonadaceae</taxon>
        <taxon>Variovorax</taxon>
    </lineage>
</organism>
<evidence type="ECO:0000256" key="1">
    <source>
        <dbReference type="SAM" id="MobiDB-lite"/>
    </source>
</evidence>
<accession>A0ABT7N782</accession>
<protein>
    <submittedName>
        <fullName evidence="2">Uncharacterized protein</fullName>
    </submittedName>
</protein>
<evidence type="ECO:0000313" key="2">
    <source>
        <dbReference type="EMBL" id="MDM0043772.1"/>
    </source>
</evidence>
<name>A0ABT7N782_9BURK</name>
<comment type="caution">
    <text evidence="2">The sequence shown here is derived from an EMBL/GenBank/DDBJ whole genome shotgun (WGS) entry which is preliminary data.</text>
</comment>
<sequence>MPFARESQVNAILKPHFGTLVDLVQTAHSDFRNSILAASLQAPRVRANFIWNQFLFHAKARFEGSSEIDVDNRRHWQGLMVGTAYFIRMKKGTAQLLSRNYPTQAALDFNDASVDLFEGVARLELIYTLDELETGIDRIVLAQRHHNRIVWAIDLLDSAEDHGQTVIPLPVAPNGGSPAARLLKPKKAKAAPKKQGTNDAGA</sequence>
<proteinExistence type="predicted"/>